<proteinExistence type="predicted"/>
<reference evidence="2 3" key="1">
    <citation type="submission" date="2019-10" db="EMBL/GenBank/DDBJ databases">
        <title>Alkalibaculum tamaniensis sp.nov., a new alkaliphilic acetogen, isolated on methoxylated aromatics from a mud volcano.</title>
        <authorList>
            <person name="Khomyakova M.A."/>
            <person name="Merkel A.Y."/>
            <person name="Bonch-Osmolovskaya E.A."/>
            <person name="Slobodkin A.I."/>
        </authorList>
    </citation>
    <scope>NUCLEOTIDE SEQUENCE [LARGE SCALE GENOMIC DNA]</scope>
    <source>
        <strain evidence="2 3">M08DMB</strain>
    </source>
</reference>
<feature type="transmembrane region" description="Helical" evidence="1">
    <location>
        <begin position="401"/>
        <end position="419"/>
    </location>
</feature>
<feature type="transmembrane region" description="Helical" evidence="1">
    <location>
        <begin position="355"/>
        <end position="380"/>
    </location>
</feature>
<keyword evidence="1" id="KW-0812">Transmembrane</keyword>
<keyword evidence="1" id="KW-1133">Transmembrane helix</keyword>
<dbReference type="InterPro" id="IPR011470">
    <property type="entry name" value="DUF1576"/>
</dbReference>
<evidence type="ECO:0000256" key="1">
    <source>
        <dbReference type="SAM" id="Phobius"/>
    </source>
</evidence>
<dbReference type="Pfam" id="PF07613">
    <property type="entry name" value="DUF1576"/>
    <property type="match status" value="2"/>
</dbReference>
<organism evidence="2 3">
    <name type="scientific">Alkalibaculum sporogenes</name>
    <dbReference type="NCBI Taxonomy" id="2655001"/>
    <lineage>
        <taxon>Bacteria</taxon>
        <taxon>Bacillati</taxon>
        <taxon>Bacillota</taxon>
        <taxon>Clostridia</taxon>
        <taxon>Eubacteriales</taxon>
        <taxon>Eubacteriaceae</taxon>
        <taxon>Alkalibaculum</taxon>
    </lineage>
</organism>
<gene>
    <name evidence="2" type="ORF">GC105_08760</name>
</gene>
<evidence type="ECO:0000313" key="2">
    <source>
        <dbReference type="EMBL" id="MPW25879.1"/>
    </source>
</evidence>
<feature type="transmembrane region" description="Helical" evidence="1">
    <location>
        <begin position="278"/>
        <end position="303"/>
    </location>
</feature>
<dbReference type="AlphaFoldDB" id="A0A6A7K8Q0"/>
<keyword evidence="3" id="KW-1185">Reference proteome</keyword>
<sequence>MEEYNEFIEKDLHKENKLLILSIFPISFLIFGIVYSFYEYTGIDGVIEGLLFIFISPTTLLTDFLKVGGIGATFLNVAMIGFFNLYILKHFKLRINGLLIAAFLTVIGFSFFGKNVLNIMPIFLGGYLYSRYQRIPVKNIVLVIMFSTALSPIVSEITFGGFFLPGYNYIMGTIIGVLIGFIIVPLSSHMLKFHDGFNLYNIGFTAGIIGTVFTSFLKNFNRDILPVSIIYEQQNIFIILLLLALFIYLVLIGYFINKDVVKQYPRILRSKGRLITDFTVLDGYGVTFFNMGILGLLSLTLVLLLGGTVNGPVIAGIFTIVGFGAFGKHPKNCYPIIIGVLLCGLLYQMDYSSTSFIITVLFSTTIAPIAGTYGVIIGILSGGLHLTLVNNVGIIHGGMNLYNNGFSGGIVASFVVPMIDAFKKESQ</sequence>
<feature type="transmembrane region" description="Helical" evidence="1">
    <location>
        <begin position="169"/>
        <end position="187"/>
    </location>
</feature>
<dbReference type="EMBL" id="WHNX01000011">
    <property type="protein sequence ID" value="MPW25879.1"/>
    <property type="molecule type" value="Genomic_DNA"/>
</dbReference>
<name>A0A6A7K8Q0_9FIRM</name>
<feature type="transmembrane region" description="Helical" evidence="1">
    <location>
        <begin position="100"/>
        <end position="128"/>
    </location>
</feature>
<feature type="transmembrane region" description="Helical" evidence="1">
    <location>
        <begin position="236"/>
        <end position="257"/>
    </location>
</feature>
<feature type="transmembrane region" description="Helical" evidence="1">
    <location>
        <begin position="18"/>
        <end position="37"/>
    </location>
</feature>
<feature type="transmembrane region" description="Helical" evidence="1">
    <location>
        <begin position="69"/>
        <end position="88"/>
    </location>
</feature>
<dbReference type="RefSeq" id="WP_152803778.1">
    <property type="nucleotide sequence ID" value="NZ_WHNX01000011.1"/>
</dbReference>
<protein>
    <submittedName>
        <fullName evidence="2">DUF1576 domain-containing protein</fullName>
    </submittedName>
</protein>
<keyword evidence="1" id="KW-0472">Membrane</keyword>
<feature type="transmembrane region" description="Helical" evidence="1">
    <location>
        <begin position="140"/>
        <end position="163"/>
    </location>
</feature>
<dbReference type="Proteomes" id="UP000440004">
    <property type="component" value="Unassembled WGS sequence"/>
</dbReference>
<feature type="transmembrane region" description="Helical" evidence="1">
    <location>
        <begin position="199"/>
        <end position="216"/>
    </location>
</feature>
<comment type="caution">
    <text evidence="2">The sequence shown here is derived from an EMBL/GenBank/DDBJ whole genome shotgun (WGS) entry which is preliminary data.</text>
</comment>
<evidence type="ECO:0000313" key="3">
    <source>
        <dbReference type="Proteomes" id="UP000440004"/>
    </source>
</evidence>
<feature type="transmembrane region" description="Helical" evidence="1">
    <location>
        <begin position="333"/>
        <end position="349"/>
    </location>
</feature>
<feature type="transmembrane region" description="Helical" evidence="1">
    <location>
        <begin position="309"/>
        <end position="326"/>
    </location>
</feature>
<accession>A0A6A7K8Q0</accession>